<organism evidence="3 4">
    <name type="scientific">Heracleum sosnowskyi</name>
    <dbReference type="NCBI Taxonomy" id="360622"/>
    <lineage>
        <taxon>Eukaryota</taxon>
        <taxon>Viridiplantae</taxon>
        <taxon>Streptophyta</taxon>
        <taxon>Embryophyta</taxon>
        <taxon>Tracheophyta</taxon>
        <taxon>Spermatophyta</taxon>
        <taxon>Magnoliopsida</taxon>
        <taxon>eudicotyledons</taxon>
        <taxon>Gunneridae</taxon>
        <taxon>Pentapetalae</taxon>
        <taxon>asterids</taxon>
        <taxon>campanulids</taxon>
        <taxon>Apiales</taxon>
        <taxon>Apiaceae</taxon>
        <taxon>Apioideae</taxon>
        <taxon>apioid superclade</taxon>
        <taxon>Tordylieae</taxon>
        <taxon>Tordyliinae</taxon>
        <taxon>Heracleum</taxon>
    </lineage>
</organism>
<evidence type="ECO:0000313" key="3">
    <source>
        <dbReference type="EMBL" id="KAK1397335.1"/>
    </source>
</evidence>
<dbReference type="Pfam" id="PF04842">
    <property type="entry name" value="DUF639"/>
    <property type="match status" value="1"/>
</dbReference>
<reference evidence="3" key="2">
    <citation type="submission" date="2023-05" db="EMBL/GenBank/DDBJ databases">
        <authorList>
            <person name="Schelkunov M.I."/>
        </authorList>
    </citation>
    <scope>NUCLEOTIDE SEQUENCE</scope>
    <source>
        <strain evidence="3">Hsosn_3</strain>
        <tissue evidence="3">Leaf</tissue>
    </source>
</reference>
<keyword evidence="4" id="KW-1185">Reference proteome</keyword>
<feature type="compositionally biased region" description="Basic and acidic residues" evidence="1">
    <location>
        <begin position="89"/>
        <end position="111"/>
    </location>
</feature>
<feature type="region of interest" description="Disordered" evidence="1">
    <location>
        <begin position="89"/>
        <end position="114"/>
    </location>
</feature>
<proteinExistence type="predicted"/>
<reference evidence="3" key="1">
    <citation type="submission" date="2023-02" db="EMBL/GenBank/DDBJ databases">
        <title>Genome of toxic invasive species Heracleum sosnowskyi carries increased number of genes despite the absence of recent whole-genome duplications.</title>
        <authorList>
            <person name="Schelkunov M."/>
            <person name="Shtratnikova V."/>
            <person name="Makarenko M."/>
            <person name="Klepikova A."/>
            <person name="Omelchenko D."/>
            <person name="Novikova G."/>
            <person name="Obukhova E."/>
            <person name="Bogdanov V."/>
            <person name="Penin A."/>
            <person name="Logacheva M."/>
        </authorList>
    </citation>
    <scope>NUCLEOTIDE SEQUENCE</scope>
    <source>
        <strain evidence="3">Hsosn_3</strain>
        <tissue evidence="3">Leaf</tissue>
    </source>
</reference>
<dbReference type="EMBL" id="JAUIZM010000002">
    <property type="protein sequence ID" value="KAK1397335.1"/>
    <property type="molecule type" value="Genomic_DNA"/>
</dbReference>
<gene>
    <name evidence="3" type="ORF">POM88_007198</name>
</gene>
<sequence length="678" mass="75893">MTMERKQLSTIANDVLLRCSQKLDISLTVMVEEFESIWTPENGEYSRKLVEFWCSRALIDMCCNIEEQISDGSFSRFSFDMMRAWEKPSCTDDEHDSFSESVAKEKEEEKVPTNLNPEDDDIPLFYSDLMPLLVDNGPSVGEGAFVWLATVAPIIADVVNGKFTFETLTATTRNRLHYPAYNIFLQEIDKCIKQLQGQKIPSGVELADDEFILHVEGTASTSRVVRHIGGASWPGRLTLTNYALYFEASGVLAYEDALKLDLSKGTEKSVKPAATGPWGAPLFDKAIIYESPELEESIVLEFPEMTSSTRRDHWLALVKEVLLLHLFLLKFKVTSALQVWEMHARTILGIVRLHAAREMLRTSPPAPKSFLIFSLLEVLPKGDIVLEELSKCITNITGGQSCSASSILRNLNVSQACVPSMGEGEIAERIETLNIQAENLLSLESAIDQVREEAKESGIAKATVEGLKEEGVSDSAAVLKELLKPINTALWPWFQEVLTWQKPETTVIVIGLTLLIIYKEWIGIAIAALLLWMVSKMIWARRNRIGDKYDKLVVCTASDKTAIESMVSAQHGLLTASEMLRLANISILKAWSIFFSKAPKHTDMVMMAMTGLAIFVAVIPFKFILMVLVLCLFTTTSRLKKRSNSDQGNKGSRRLKEWWDSIPVIPVEILDKLPEDTT</sequence>
<feature type="transmembrane region" description="Helical" evidence="2">
    <location>
        <begin position="507"/>
        <end position="534"/>
    </location>
</feature>
<feature type="transmembrane region" description="Helical" evidence="2">
    <location>
        <begin position="604"/>
        <end position="633"/>
    </location>
</feature>
<evidence type="ECO:0000313" key="4">
    <source>
        <dbReference type="Proteomes" id="UP001237642"/>
    </source>
</evidence>
<evidence type="ECO:0000256" key="2">
    <source>
        <dbReference type="SAM" id="Phobius"/>
    </source>
</evidence>
<comment type="caution">
    <text evidence="3">The sequence shown here is derived from an EMBL/GenBank/DDBJ whole genome shotgun (WGS) entry which is preliminary data.</text>
</comment>
<dbReference type="PANTHER" id="PTHR31860">
    <property type="entry name" value="HEAT-INDUCIBLE TRANSCRIPTION REPRESSOR (DUF639)-RELATED"/>
    <property type="match status" value="1"/>
</dbReference>
<feature type="transmembrane region" description="Helical" evidence="2">
    <location>
        <begin position="579"/>
        <end position="598"/>
    </location>
</feature>
<accession>A0AAD8N0P8</accession>
<name>A0AAD8N0P8_9APIA</name>
<dbReference type="Proteomes" id="UP001237642">
    <property type="component" value="Unassembled WGS sequence"/>
</dbReference>
<protein>
    <submittedName>
        <fullName evidence="3">Argh</fullName>
    </submittedName>
</protein>
<evidence type="ECO:0000256" key="1">
    <source>
        <dbReference type="SAM" id="MobiDB-lite"/>
    </source>
</evidence>
<keyword evidence="2" id="KW-0472">Membrane</keyword>
<keyword evidence="2" id="KW-1133">Transmembrane helix</keyword>
<dbReference type="AlphaFoldDB" id="A0AAD8N0P8"/>
<keyword evidence="2" id="KW-0812">Transmembrane</keyword>
<dbReference type="PANTHER" id="PTHR31860:SF5">
    <property type="entry name" value="ARGH (DUF639)"/>
    <property type="match status" value="1"/>
</dbReference>
<dbReference type="InterPro" id="IPR006927">
    <property type="entry name" value="DUF639"/>
</dbReference>